<evidence type="ECO:0000256" key="3">
    <source>
        <dbReference type="ARBA" id="ARBA00022679"/>
    </source>
</evidence>
<dbReference type="GO" id="GO:0016757">
    <property type="term" value="F:glycosyltransferase activity"/>
    <property type="evidence" value="ECO:0007669"/>
    <property type="project" value="UniProtKB-KW"/>
</dbReference>
<dbReference type="EMBL" id="AP023361">
    <property type="protein sequence ID" value="BCJ91164.1"/>
    <property type="molecule type" value="Genomic_DNA"/>
</dbReference>
<dbReference type="PANTHER" id="PTHR21461:SF69">
    <property type="entry name" value="GLYCOSYLTRANSFERASE FAMILY 92 PROTEIN"/>
    <property type="match status" value="1"/>
</dbReference>
<organism evidence="7 8">
    <name type="scientific">Terrihabitans soli</name>
    <dbReference type="NCBI Taxonomy" id="708113"/>
    <lineage>
        <taxon>Bacteria</taxon>
        <taxon>Pseudomonadati</taxon>
        <taxon>Pseudomonadota</taxon>
        <taxon>Alphaproteobacteria</taxon>
        <taxon>Hyphomicrobiales</taxon>
        <taxon>Terrihabitans</taxon>
    </lineage>
</organism>
<gene>
    <name evidence="7" type="ORF">IZ6_18990</name>
</gene>
<keyword evidence="3" id="KW-0808">Transferase</keyword>
<dbReference type="SUPFAM" id="SSF53448">
    <property type="entry name" value="Nucleotide-diphospho-sugar transferases"/>
    <property type="match status" value="1"/>
</dbReference>
<evidence type="ECO:0000256" key="6">
    <source>
        <dbReference type="ARBA" id="ARBA00023136"/>
    </source>
</evidence>
<evidence type="ECO:0000256" key="4">
    <source>
        <dbReference type="ARBA" id="ARBA00022692"/>
    </source>
</evidence>
<evidence type="ECO:0000313" key="8">
    <source>
        <dbReference type="Proteomes" id="UP000515317"/>
    </source>
</evidence>
<proteinExistence type="predicted"/>
<dbReference type="GO" id="GO:0016020">
    <property type="term" value="C:membrane"/>
    <property type="evidence" value="ECO:0007669"/>
    <property type="project" value="UniProtKB-SubCell"/>
</dbReference>
<dbReference type="KEGG" id="tso:IZ6_18990"/>
<evidence type="ECO:0000256" key="2">
    <source>
        <dbReference type="ARBA" id="ARBA00022676"/>
    </source>
</evidence>
<keyword evidence="2" id="KW-0328">Glycosyltransferase</keyword>
<reference evidence="7 8" key="1">
    <citation type="submission" date="2020-08" db="EMBL/GenBank/DDBJ databases">
        <title>Genome sequence of Rhizobiales bacterium strain IZ6.</title>
        <authorList>
            <person name="Nakai R."/>
            <person name="Naganuma T."/>
        </authorList>
    </citation>
    <scope>NUCLEOTIDE SEQUENCE [LARGE SCALE GENOMIC DNA]</scope>
    <source>
        <strain evidence="7 8">IZ6</strain>
    </source>
</reference>
<evidence type="ECO:0000256" key="1">
    <source>
        <dbReference type="ARBA" id="ARBA00004167"/>
    </source>
</evidence>
<dbReference type="GO" id="GO:0005737">
    <property type="term" value="C:cytoplasm"/>
    <property type="evidence" value="ECO:0007669"/>
    <property type="project" value="TreeGrafter"/>
</dbReference>
<dbReference type="InterPro" id="IPR008166">
    <property type="entry name" value="Glyco_transf_92"/>
</dbReference>
<dbReference type="Pfam" id="PF01697">
    <property type="entry name" value="Glyco_transf_92"/>
    <property type="match status" value="1"/>
</dbReference>
<sequence length="301" mass="33963">MRLFKKPPYTKQIAIKPPEPAPDRAGVAIAATVRNEGSYITEWLAYHRAVGIRHFIIYDDGSTDETVSEIKRTLPADSFTIIPWSLRTVDVSSYQILNSQAIAFSHAILNFGRHYRWMAFIDADEFLLPKSGKTVEEALLRVNGFPNVSLPWHMFGTSNHDRRPPGPILENYTMRGADPLSRKKNASNFKCVVDPCEVTEVSIHHFKTRLHGENTCNDVGYVTTRKGRKSPAFYSSGALQLNHYYSKSKEELEAKLARGPASPASRLRYETRVRTAMASIESDMVEDGQMIAFLNRNGIKL</sequence>
<keyword evidence="8" id="KW-1185">Reference proteome</keyword>
<protein>
    <recommendedName>
        <fullName evidence="9">Glycosyltransferase family 92 protein</fullName>
    </recommendedName>
</protein>
<dbReference type="PANTHER" id="PTHR21461">
    <property type="entry name" value="GLYCOSYLTRANSFERASE FAMILY 92 PROTEIN"/>
    <property type="match status" value="1"/>
</dbReference>
<keyword evidence="4" id="KW-0812">Transmembrane</keyword>
<evidence type="ECO:0000256" key="5">
    <source>
        <dbReference type="ARBA" id="ARBA00022989"/>
    </source>
</evidence>
<accession>A0A6S6QL94</accession>
<dbReference type="CDD" id="cd00761">
    <property type="entry name" value="Glyco_tranf_GTA_type"/>
    <property type="match status" value="1"/>
</dbReference>
<name>A0A6S6QL94_9HYPH</name>
<evidence type="ECO:0008006" key="9">
    <source>
        <dbReference type="Google" id="ProtNLM"/>
    </source>
</evidence>
<evidence type="ECO:0000313" key="7">
    <source>
        <dbReference type="EMBL" id="BCJ91164.1"/>
    </source>
</evidence>
<dbReference type="AlphaFoldDB" id="A0A6S6QL94"/>
<keyword evidence="6" id="KW-0472">Membrane</keyword>
<dbReference type="InterPro" id="IPR029044">
    <property type="entry name" value="Nucleotide-diphossugar_trans"/>
</dbReference>
<comment type="subcellular location">
    <subcellularLocation>
        <location evidence="1">Membrane</location>
        <topology evidence="1">Single-pass membrane protein</topology>
    </subcellularLocation>
</comment>
<dbReference type="Proteomes" id="UP000515317">
    <property type="component" value="Chromosome"/>
</dbReference>
<keyword evidence="5" id="KW-1133">Transmembrane helix</keyword>